<feature type="coiled-coil region" evidence="2">
    <location>
        <begin position="188"/>
        <end position="271"/>
    </location>
</feature>
<name>A0A0C4F0W6_PUCT1</name>
<dbReference type="GO" id="GO:0043548">
    <property type="term" value="F:phosphatidylinositol 3-kinase binding"/>
    <property type="evidence" value="ECO:0007669"/>
    <property type="project" value="TreeGrafter"/>
</dbReference>
<dbReference type="GO" id="GO:0030674">
    <property type="term" value="F:protein-macromolecule adaptor activity"/>
    <property type="evidence" value="ECO:0007669"/>
    <property type="project" value="TreeGrafter"/>
</dbReference>
<dbReference type="InterPro" id="IPR041691">
    <property type="entry name" value="Atg6/beclin_CC"/>
</dbReference>
<feature type="region of interest" description="Disordered" evidence="3">
    <location>
        <begin position="89"/>
        <end position="111"/>
    </location>
</feature>
<organism evidence="6">
    <name type="scientific">Puccinia triticina (isolate 1-1 / race 1 (BBBD))</name>
    <name type="common">Brown leaf rust fungus</name>
    <dbReference type="NCBI Taxonomy" id="630390"/>
    <lineage>
        <taxon>Eukaryota</taxon>
        <taxon>Fungi</taxon>
        <taxon>Dikarya</taxon>
        <taxon>Basidiomycota</taxon>
        <taxon>Pucciniomycotina</taxon>
        <taxon>Pucciniomycetes</taxon>
        <taxon>Pucciniales</taxon>
        <taxon>Pucciniaceae</taxon>
        <taxon>Puccinia</taxon>
    </lineage>
</organism>
<comment type="similarity">
    <text evidence="1">Belongs to the beclin family.</text>
</comment>
<dbReference type="EnsemblFungi" id="PTTG_06736-t43_2">
    <property type="protein sequence ID" value="PTTG_06736-t43_2-p1"/>
    <property type="gene ID" value="PTTG_06736"/>
</dbReference>
<dbReference type="OMA" id="EWDVYKA"/>
<reference evidence="6" key="1">
    <citation type="submission" date="2009-11" db="EMBL/GenBank/DDBJ databases">
        <authorList>
            <consortium name="The Broad Institute Genome Sequencing Platform"/>
            <person name="Ward D."/>
            <person name="Feldgarden M."/>
            <person name="Earl A."/>
            <person name="Young S.K."/>
            <person name="Zeng Q."/>
            <person name="Koehrsen M."/>
            <person name="Alvarado L."/>
            <person name="Berlin A."/>
            <person name="Bochicchio J."/>
            <person name="Borenstein D."/>
            <person name="Chapman S.B."/>
            <person name="Chen Z."/>
            <person name="Engels R."/>
            <person name="Freedman E."/>
            <person name="Gellesch M."/>
            <person name="Goldberg J."/>
            <person name="Griggs A."/>
            <person name="Gujja S."/>
            <person name="Heilman E."/>
            <person name="Heiman D."/>
            <person name="Hepburn T."/>
            <person name="Howarth C."/>
            <person name="Jen D."/>
            <person name="Larson L."/>
            <person name="Lewis B."/>
            <person name="Mehta T."/>
            <person name="Park D."/>
            <person name="Pearson M."/>
            <person name="Roberts A."/>
            <person name="Saif S."/>
            <person name="Shea T."/>
            <person name="Shenoy N."/>
            <person name="Sisk P."/>
            <person name="Stolte C."/>
            <person name="Sykes S."/>
            <person name="Thomson T."/>
            <person name="Walk T."/>
            <person name="White J."/>
            <person name="Yandava C."/>
            <person name="Izard J."/>
            <person name="Baranova O.V."/>
            <person name="Blanton J.M."/>
            <person name="Tanner A.C."/>
            <person name="Dewhirst F.E."/>
            <person name="Haas B."/>
            <person name="Nusbaum C."/>
            <person name="Birren B."/>
        </authorList>
    </citation>
    <scope>NUCLEOTIDE SEQUENCE [LARGE SCALE GENOMIC DNA]</scope>
    <source>
        <strain evidence="6">1-1 BBBD Race 1</strain>
    </source>
</reference>
<proteinExistence type="inferred from homology"/>
<dbReference type="GO" id="GO:0000045">
    <property type="term" value="P:autophagosome assembly"/>
    <property type="evidence" value="ECO:0007669"/>
    <property type="project" value="TreeGrafter"/>
</dbReference>
<reference evidence="6" key="2">
    <citation type="submission" date="2016-05" db="EMBL/GenBank/DDBJ databases">
        <title>Comparative analysis highlights variable genome content of wheat rusts and divergence of the mating loci.</title>
        <authorList>
            <person name="Cuomo C.A."/>
            <person name="Bakkeren G."/>
            <person name="Szabo L."/>
            <person name="Khalil H."/>
            <person name="Joly D."/>
            <person name="Goldberg J."/>
            <person name="Young S."/>
            <person name="Zeng Q."/>
            <person name="Fellers J."/>
        </authorList>
    </citation>
    <scope>NUCLEOTIDE SEQUENCE [LARGE SCALE GENOMIC DNA]</scope>
    <source>
        <strain evidence="6">1-1 BBBD Race 1</strain>
    </source>
</reference>
<evidence type="ECO:0000256" key="1">
    <source>
        <dbReference type="ARBA" id="ARBA00005965"/>
    </source>
</evidence>
<keyword evidence="2" id="KW-0175">Coiled coil</keyword>
<dbReference type="InterPro" id="IPR038274">
    <property type="entry name" value="Atg6/Beclin_C_sf"/>
</dbReference>
<dbReference type="GO" id="GO:0000423">
    <property type="term" value="P:mitophagy"/>
    <property type="evidence" value="ECO:0007669"/>
    <property type="project" value="TreeGrafter"/>
</dbReference>
<evidence type="ECO:0000313" key="8">
    <source>
        <dbReference type="Proteomes" id="UP000005240"/>
    </source>
</evidence>
<dbReference type="Proteomes" id="UP000005240">
    <property type="component" value="Unassembled WGS sequence"/>
</dbReference>
<dbReference type="InterPro" id="IPR040455">
    <property type="entry name" value="Atg6_BARA"/>
</dbReference>
<dbReference type="OrthoDB" id="20368at2759"/>
<reference evidence="7" key="4">
    <citation type="submission" date="2025-05" db="UniProtKB">
        <authorList>
            <consortium name="EnsemblFungi"/>
        </authorList>
    </citation>
    <scope>IDENTIFICATION</scope>
    <source>
        <strain evidence="7">isolate 1-1 / race 1 (BBBD)</strain>
    </source>
</reference>
<dbReference type="FunFam" id="1.10.418.40:FF:000006">
    <property type="entry name" value="Chromosome 12, whole genome shotgun sequence"/>
    <property type="match status" value="1"/>
</dbReference>
<dbReference type="STRING" id="630390.A0A0C4F0W6"/>
<dbReference type="Pfam" id="PF04111">
    <property type="entry name" value="APG6"/>
    <property type="match status" value="1"/>
</dbReference>
<dbReference type="SMR" id="A0A0C4F0W6"/>
<dbReference type="GO" id="GO:0045324">
    <property type="term" value="P:late endosome to vacuole transport"/>
    <property type="evidence" value="ECO:0007669"/>
    <property type="project" value="TreeGrafter"/>
</dbReference>
<dbReference type="EMBL" id="ADAS02000044">
    <property type="protein sequence ID" value="OAV94031.1"/>
    <property type="molecule type" value="Genomic_DNA"/>
</dbReference>
<dbReference type="GO" id="GO:0006995">
    <property type="term" value="P:cellular response to nitrogen starvation"/>
    <property type="evidence" value="ECO:0007669"/>
    <property type="project" value="TreeGrafter"/>
</dbReference>
<dbReference type="PANTHER" id="PTHR12768">
    <property type="entry name" value="BECLIN 1"/>
    <property type="match status" value="1"/>
</dbReference>
<dbReference type="Gene3D" id="1.10.418.40">
    <property type="entry name" value="Autophagy protein 6/Beclin 1"/>
    <property type="match status" value="1"/>
</dbReference>
<dbReference type="GO" id="GO:0034272">
    <property type="term" value="C:phosphatidylinositol 3-kinase complex, class III, type II"/>
    <property type="evidence" value="ECO:0007669"/>
    <property type="project" value="TreeGrafter"/>
</dbReference>
<feature type="region of interest" description="Disordered" evidence="3">
    <location>
        <begin position="34"/>
        <end position="75"/>
    </location>
</feature>
<reference evidence="7 8" key="3">
    <citation type="journal article" date="2017" name="G3 (Bethesda)">
        <title>Comparative analysis highlights variable genome content of wheat rusts and divergence of the mating loci.</title>
        <authorList>
            <person name="Cuomo C.A."/>
            <person name="Bakkeren G."/>
            <person name="Khalil H.B."/>
            <person name="Panwar V."/>
            <person name="Joly D."/>
            <person name="Linning R."/>
            <person name="Sakthikumar S."/>
            <person name="Song X."/>
            <person name="Adiconis X."/>
            <person name="Fan L."/>
            <person name="Goldberg J.M."/>
            <person name="Levin J.Z."/>
            <person name="Young S."/>
            <person name="Zeng Q."/>
            <person name="Anikster Y."/>
            <person name="Bruce M."/>
            <person name="Wang M."/>
            <person name="Yin C."/>
            <person name="McCallum B."/>
            <person name="Szabo L.J."/>
            <person name="Hulbert S."/>
            <person name="Chen X."/>
            <person name="Fellers J.P."/>
        </authorList>
    </citation>
    <scope>NUCLEOTIDE SEQUENCE</scope>
    <source>
        <strain evidence="8">Isolate 1-1 / race 1 (BBBD)</strain>
        <strain evidence="7">isolate 1-1 / race 1 (BBBD)</strain>
    </source>
</reference>
<evidence type="ECO:0000256" key="2">
    <source>
        <dbReference type="SAM" id="Coils"/>
    </source>
</evidence>
<evidence type="ECO:0000313" key="7">
    <source>
        <dbReference type="EnsemblFungi" id="PTTG_06736-t43_2-p1"/>
    </source>
</evidence>
<accession>A0A0C4F0W6</accession>
<evidence type="ECO:0000313" key="6">
    <source>
        <dbReference type="EMBL" id="OAV94031.1"/>
    </source>
</evidence>
<dbReference type="Pfam" id="PF17675">
    <property type="entry name" value="APG6_N"/>
    <property type="match status" value="1"/>
</dbReference>
<protein>
    <submittedName>
        <fullName evidence="7">Autophagy-related protein 6</fullName>
    </submittedName>
</protein>
<dbReference type="AlphaFoldDB" id="A0A0C4F0W6"/>
<dbReference type="GO" id="GO:0000407">
    <property type="term" value="C:phagophore assembly site"/>
    <property type="evidence" value="ECO:0007669"/>
    <property type="project" value="TreeGrafter"/>
</dbReference>
<sequence length="446" mass="50885">MFGNIGEDGHCQRCKQPLRIDDELAPSAYDLIASLSDRGGTPQPTPQRARNQPHTRANRLPTPPPSRDQCTHPGPAESFVVLSESTLGAARAQPDLRHEPPQSHGHPCPKTTDRVFKLAELLSGNPPKFKHPLCTECTDKLLEWMHNQLQSAKSNRDRYAIFERELNREKSAAAEGSYESCKKIKQDIEELKIRESVAIEKLRETETECEKVEAELREIERLESKQDKEEEQFWDDYNQYLLEYEDIQSQLDSLTTRYRNDQNELAKLRATNVYKDAFCIGCETGVGTINGLRLGRLTDVPVEWVEINAAWGHTALLLQTLCKRLKFTLDGYRLIPMGSFSRIERTKGDKSCLELFGSDDFALARMLHNRRFDSAMVDFLECLRQVSEQVVKRSPQTKIPFRVHKDKIGEASIKLSFSSDEAWTSALRHVLFTLKIMNAALDHVSN</sequence>
<feature type="domain" description="Atg6 BARA" evidence="4">
    <location>
        <begin position="268"/>
        <end position="440"/>
    </location>
</feature>
<evidence type="ECO:0000256" key="3">
    <source>
        <dbReference type="SAM" id="MobiDB-lite"/>
    </source>
</evidence>
<evidence type="ECO:0000259" key="5">
    <source>
        <dbReference type="Pfam" id="PF17675"/>
    </source>
</evidence>
<dbReference type="GO" id="GO:0034271">
    <property type="term" value="C:phosphatidylinositol 3-kinase complex, class III, type I"/>
    <property type="evidence" value="ECO:0007669"/>
    <property type="project" value="TreeGrafter"/>
</dbReference>
<dbReference type="VEuPathDB" id="FungiDB:PTTG_06736"/>
<dbReference type="PANTHER" id="PTHR12768:SF4">
    <property type="entry name" value="BECLIN-1"/>
    <property type="match status" value="1"/>
</dbReference>
<feature type="domain" description="Atg6/beclin coiled-coil" evidence="5">
    <location>
        <begin position="132"/>
        <end position="265"/>
    </location>
</feature>
<dbReference type="InterPro" id="IPR007243">
    <property type="entry name" value="Atg6/Beclin"/>
</dbReference>
<gene>
    <name evidence="6" type="ORF">PTTG_06736</name>
</gene>
<evidence type="ECO:0000259" key="4">
    <source>
        <dbReference type="Pfam" id="PF04111"/>
    </source>
</evidence>
<keyword evidence="8" id="KW-1185">Reference proteome</keyword>